<reference evidence="2" key="2">
    <citation type="submission" date="2022-06" db="UniProtKB">
        <authorList>
            <consortium name="EnsemblMetazoa"/>
        </authorList>
    </citation>
    <scope>IDENTIFICATION</scope>
    <source>
        <strain evidence="2">p50T (Dazao)</strain>
    </source>
</reference>
<evidence type="ECO:0000313" key="3">
    <source>
        <dbReference type="Proteomes" id="UP000005204"/>
    </source>
</evidence>
<sequence length="232" mass="24948">MSSNKPWEMMRIRILLLAFGVVTEGWCLAPPSPPPDDRPMEIPENLRGRQLDTPAVVLQLKYDDGELDRIYLAQFRRGNAPVEPPVPARTELCADLCHSGLGGAVCGGTCTQMIPVGLQSALEETNSTDAIYGEPRFSVCPALCGNSLGYPLCNCVHPEEDQAVNWSAVCTAFCTDGYTLGGCPACASQRSSPVAIAGRILNTSEGWQAWCNVQCRQGHGGAACNCDRTPFQ</sequence>
<proteinExistence type="predicted"/>
<reference evidence="3" key="1">
    <citation type="journal article" date="2008" name="Insect Biochem. Mol. Biol.">
        <title>The genome of a lepidopteran model insect, the silkworm Bombyx mori.</title>
        <authorList>
            <consortium name="International Silkworm Genome Consortium"/>
        </authorList>
    </citation>
    <scope>NUCLEOTIDE SEQUENCE [LARGE SCALE GENOMIC DNA]</scope>
    <source>
        <strain evidence="3">p50T</strain>
    </source>
</reference>
<keyword evidence="3" id="KW-1185">Reference proteome</keyword>
<name>A0A8R2G7W8_BOMMO</name>
<dbReference type="KEGG" id="bmor:101742051"/>
<organism evidence="2 3">
    <name type="scientific">Bombyx mori</name>
    <name type="common">Silk moth</name>
    <dbReference type="NCBI Taxonomy" id="7091"/>
    <lineage>
        <taxon>Eukaryota</taxon>
        <taxon>Metazoa</taxon>
        <taxon>Ecdysozoa</taxon>
        <taxon>Arthropoda</taxon>
        <taxon>Hexapoda</taxon>
        <taxon>Insecta</taxon>
        <taxon>Pterygota</taxon>
        <taxon>Neoptera</taxon>
        <taxon>Endopterygota</taxon>
        <taxon>Lepidoptera</taxon>
        <taxon>Glossata</taxon>
        <taxon>Ditrysia</taxon>
        <taxon>Bombycoidea</taxon>
        <taxon>Bombycidae</taxon>
        <taxon>Bombycinae</taxon>
        <taxon>Bombyx</taxon>
    </lineage>
</organism>
<keyword evidence="1" id="KW-0732">Signal</keyword>
<dbReference type="GeneID" id="101742051"/>
<accession>A0A8R2G7W8</accession>
<evidence type="ECO:0000313" key="2">
    <source>
        <dbReference type="EnsemblMetazoa" id="XP_012544895.3"/>
    </source>
</evidence>
<dbReference type="EnsemblMetazoa" id="XM_012689441.3">
    <property type="protein sequence ID" value="XP_012544895.3"/>
    <property type="gene ID" value="LOC101742051"/>
</dbReference>
<feature type="chain" id="PRO_5035716794" evidence="1">
    <location>
        <begin position="26"/>
        <end position="232"/>
    </location>
</feature>
<dbReference type="RefSeq" id="XP_012544895.3">
    <property type="nucleotide sequence ID" value="XM_012689441.4"/>
</dbReference>
<protein>
    <submittedName>
        <fullName evidence="2">Uncharacterized protein</fullName>
    </submittedName>
</protein>
<dbReference type="AlphaFoldDB" id="A0A8R2G7W8"/>
<dbReference type="Proteomes" id="UP000005204">
    <property type="component" value="Unassembled WGS sequence"/>
</dbReference>
<evidence type="ECO:0000256" key="1">
    <source>
        <dbReference type="SAM" id="SignalP"/>
    </source>
</evidence>
<feature type="signal peptide" evidence="1">
    <location>
        <begin position="1"/>
        <end position="25"/>
    </location>
</feature>